<name>A0A5C3QAV9_9AGAR</name>
<dbReference type="PROSITE" id="PS00028">
    <property type="entry name" value="ZINC_FINGER_C2H2_1"/>
    <property type="match status" value="1"/>
</dbReference>
<dbReference type="AlphaFoldDB" id="A0A5C3QAV9"/>
<dbReference type="Proteomes" id="UP000305067">
    <property type="component" value="Unassembled WGS sequence"/>
</dbReference>
<dbReference type="InterPro" id="IPR013087">
    <property type="entry name" value="Znf_C2H2_type"/>
</dbReference>
<sequence>MRTPQQKKACDICLLLGHPPHPMRSDNLKTHIRRIHSPETAKRSSCPNPACTQTFVEWYVAVRHFREKHLGMRRGRSQHSRNQLLDVYI</sequence>
<keyword evidence="3" id="KW-1185">Reference proteome</keyword>
<accession>A0A5C3QAV9</accession>
<organism evidence="2 3">
    <name type="scientific">Pterulicium gracile</name>
    <dbReference type="NCBI Taxonomy" id="1884261"/>
    <lineage>
        <taxon>Eukaryota</taxon>
        <taxon>Fungi</taxon>
        <taxon>Dikarya</taxon>
        <taxon>Basidiomycota</taxon>
        <taxon>Agaricomycotina</taxon>
        <taxon>Agaricomycetes</taxon>
        <taxon>Agaricomycetidae</taxon>
        <taxon>Agaricales</taxon>
        <taxon>Pleurotineae</taxon>
        <taxon>Pterulaceae</taxon>
        <taxon>Pterulicium</taxon>
    </lineage>
</organism>
<proteinExistence type="predicted"/>
<reference evidence="2 3" key="1">
    <citation type="journal article" date="2019" name="Nat. Ecol. Evol.">
        <title>Megaphylogeny resolves global patterns of mushroom evolution.</title>
        <authorList>
            <person name="Varga T."/>
            <person name="Krizsan K."/>
            <person name="Foldi C."/>
            <person name="Dima B."/>
            <person name="Sanchez-Garcia M."/>
            <person name="Sanchez-Ramirez S."/>
            <person name="Szollosi G.J."/>
            <person name="Szarkandi J.G."/>
            <person name="Papp V."/>
            <person name="Albert L."/>
            <person name="Andreopoulos W."/>
            <person name="Angelini C."/>
            <person name="Antonin V."/>
            <person name="Barry K.W."/>
            <person name="Bougher N.L."/>
            <person name="Buchanan P."/>
            <person name="Buyck B."/>
            <person name="Bense V."/>
            <person name="Catcheside P."/>
            <person name="Chovatia M."/>
            <person name="Cooper J."/>
            <person name="Damon W."/>
            <person name="Desjardin D."/>
            <person name="Finy P."/>
            <person name="Geml J."/>
            <person name="Haridas S."/>
            <person name="Hughes K."/>
            <person name="Justo A."/>
            <person name="Karasinski D."/>
            <person name="Kautmanova I."/>
            <person name="Kiss B."/>
            <person name="Kocsube S."/>
            <person name="Kotiranta H."/>
            <person name="LaButti K.M."/>
            <person name="Lechner B.E."/>
            <person name="Liimatainen K."/>
            <person name="Lipzen A."/>
            <person name="Lukacs Z."/>
            <person name="Mihaltcheva S."/>
            <person name="Morgado L.N."/>
            <person name="Niskanen T."/>
            <person name="Noordeloos M.E."/>
            <person name="Ohm R.A."/>
            <person name="Ortiz-Santana B."/>
            <person name="Ovrebo C."/>
            <person name="Racz N."/>
            <person name="Riley R."/>
            <person name="Savchenko A."/>
            <person name="Shiryaev A."/>
            <person name="Soop K."/>
            <person name="Spirin V."/>
            <person name="Szebenyi C."/>
            <person name="Tomsovsky M."/>
            <person name="Tulloss R.E."/>
            <person name="Uehling J."/>
            <person name="Grigoriev I.V."/>
            <person name="Vagvolgyi C."/>
            <person name="Papp T."/>
            <person name="Martin F.M."/>
            <person name="Miettinen O."/>
            <person name="Hibbett D.S."/>
            <person name="Nagy L.G."/>
        </authorList>
    </citation>
    <scope>NUCLEOTIDE SEQUENCE [LARGE SCALE GENOMIC DNA]</scope>
    <source>
        <strain evidence="2 3">CBS 309.79</strain>
    </source>
</reference>
<dbReference type="EMBL" id="ML178837">
    <property type="protein sequence ID" value="TFK98881.1"/>
    <property type="molecule type" value="Genomic_DNA"/>
</dbReference>
<feature type="domain" description="C2H2-type" evidence="1">
    <location>
        <begin position="46"/>
        <end position="69"/>
    </location>
</feature>
<protein>
    <recommendedName>
        <fullName evidence="1">C2H2-type domain-containing protein</fullName>
    </recommendedName>
</protein>
<evidence type="ECO:0000313" key="2">
    <source>
        <dbReference type="EMBL" id="TFK98881.1"/>
    </source>
</evidence>
<gene>
    <name evidence="2" type="ORF">BDV98DRAFT_196956</name>
</gene>
<evidence type="ECO:0000259" key="1">
    <source>
        <dbReference type="PROSITE" id="PS00028"/>
    </source>
</evidence>
<evidence type="ECO:0000313" key="3">
    <source>
        <dbReference type="Proteomes" id="UP000305067"/>
    </source>
</evidence>